<sequence>MASTYSTAFGRASQLYNLGTHRETGPATEGSNFEYRVWRPSRRLTPNSLISQPGCKRFSSRTFPTLSKTRRVGSRVQATIAASAALLERVDAQSGNPATPTFAEQARTLVEISDEGTLGTVGEDGWPIGTHVRFALPEDGNPVLLLHLRAIHTGHVEADARCTLHVQVLLPGGHKPQVTLKGHIRRPPEGDVKALTAMRTAWERKYGEESDEAQIYRLDVEKVLYAPDIGVEELWVPGQDYLAATADPLRDCAPAIVEDMNQLMFEDIQRFPRVLAGADKDIDVARITWVDRLGFNLQVLYHEPKQLEELRVAFPREVVDERDARSSLTMLAQLSDERQRVYPSLGKGETVRASGDNTRGSWFIANIEGRVLDSHIRPPSLYGGPIRLASPLQRSIHSISPSLSIDSRDKVETQSREAVLELTSHGRQCWSS</sequence>
<dbReference type="Pfam" id="PF01243">
    <property type="entry name" value="PNPOx_N"/>
    <property type="match status" value="1"/>
</dbReference>
<dbReference type="InterPro" id="IPR012349">
    <property type="entry name" value="Split_barrel_FMN-bd"/>
</dbReference>
<evidence type="ECO:0000313" key="4">
    <source>
        <dbReference type="Proteomes" id="UP000054558"/>
    </source>
</evidence>
<dbReference type="OMA" id="MMAQIAW"/>
<evidence type="ECO:0008006" key="5">
    <source>
        <dbReference type="Google" id="ProtNLM"/>
    </source>
</evidence>
<dbReference type="Pfam" id="PF10615">
    <property type="entry name" value="DUF2470"/>
    <property type="match status" value="1"/>
</dbReference>
<dbReference type="GO" id="GO:0005737">
    <property type="term" value="C:cytoplasm"/>
    <property type="evidence" value="ECO:0007669"/>
    <property type="project" value="UniProtKB-ARBA"/>
</dbReference>
<dbReference type="PANTHER" id="PTHR13343:SF22">
    <property type="entry name" value="GLUTAMYL-TRNA REDUCTASE-BINDING PROTEIN, CHLOROPLASTIC"/>
    <property type="match status" value="1"/>
</dbReference>
<feature type="domain" description="Pyridoxamine 5'-phosphate oxidase N-terminal" evidence="1">
    <location>
        <begin position="103"/>
        <end position="224"/>
    </location>
</feature>
<evidence type="ECO:0000259" key="2">
    <source>
        <dbReference type="Pfam" id="PF10615"/>
    </source>
</evidence>
<proteinExistence type="predicted"/>
<dbReference type="OrthoDB" id="2138282at2759"/>
<dbReference type="Gene3D" id="2.30.110.10">
    <property type="entry name" value="Electron Transport, Fmn-binding Protein, Chain A"/>
    <property type="match status" value="1"/>
</dbReference>
<dbReference type="Proteomes" id="UP000054558">
    <property type="component" value="Unassembled WGS sequence"/>
</dbReference>
<dbReference type="STRING" id="105231.A0A1Y1HU01"/>
<dbReference type="InterPro" id="IPR037119">
    <property type="entry name" value="Haem_oxidase_HugZ-like_sf"/>
</dbReference>
<dbReference type="EMBL" id="DF236977">
    <property type="protein sequence ID" value="GAQ79318.1"/>
    <property type="molecule type" value="Genomic_DNA"/>
</dbReference>
<evidence type="ECO:0000259" key="1">
    <source>
        <dbReference type="Pfam" id="PF01243"/>
    </source>
</evidence>
<dbReference type="Gene3D" id="3.20.180.10">
    <property type="entry name" value="PNP-oxidase-like"/>
    <property type="match status" value="1"/>
</dbReference>
<reference evidence="3 4" key="1">
    <citation type="journal article" date="2014" name="Nat. Commun.">
        <title>Klebsormidium flaccidum genome reveals primary factors for plant terrestrial adaptation.</title>
        <authorList>
            <person name="Hori K."/>
            <person name="Maruyama F."/>
            <person name="Fujisawa T."/>
            <person name="Togashi T."/>
            <person name="Yamamoto N."/>
            <person name="Seo M."/>
            <person name="Sato S."/>
            <person name="Yamada T."/>
            <person name="Mori H."/>
            <person name="Tajima N."/>
            <person name="Moriyama T."/>
            <person name="Ikeuchi M."/>
            <person name="Watanabe M."/>
            <person name="Wada H."/>
            <person name="Kobayashi K."/>
            <person name="Saito M."/>
            <person name="Masuda T."/>
            <person name="Sasaki-Sekimoto Y."/>
            <person name="Mashiguchi K."/>
            <person name="Awai K."/>
            <person name="Shimojima M."/>
            <person name="Masuda S."/>
            <person name="Iwai M."/>
            <person name="Nobusawa T."/>
            <person name="Narise T."/>
            <person name="Kondo S."/>
            <person name="Saito H."/>
            <person name="Sato R."/>
            <person name="Murakawa M."/>
            <person name="Ihara Y."/>
            <person name="Oshima-Yamada Y."/>
            <person name="Ohtaka K."/>
            <person name="Satoh M."/>
            <person name="Sonobe K."/>
            <person name="Ishii M."/>
            <person name="Ohtani R."/>
            <person name="Kanamori-Sato M."/>
            <person name="Honoki R."/>
            <person name="Miyazaki D."/>
            <person name="Mochizuki H."/>
            <person name="Umetsu J."/>
            <person name="Higashi K."/>
            <person name="Shibata D."/>
            <person name="Kamiya Y."/>
            <person name="Sato N."/>
            <person name="Nakamura Y."/>
            <person name="Tabata S."/>
            <person name="Ida S."/>
            <person name="Kurokawa K."/>
            <person name="Ohta H."/>
        </authorList>
    </citation>
    <scope>NUCLEOTIDE SEQUENCE [LARGE SCALE GENOMIC DNA]</scope>
    <source>
        <strain evidence="3 4">NIES-2285</strain>
    </source>
</reference>
<protein>
    <recommendedName>
        <fullName evidence="5">DUF2470 domain-containing protein</fullName>
    </recommendedName>
</protein>
<feature type="domain" description="DUF2470" evidence="2">
    <location>
        <begin position="255"/>
        <end position="330"/>
    </location>
</feature>
<dbReference type="InterPro" id="IPR019595">
    <property type="entry name" value="DUF2470"/>
</dbReference>
<name>A0A1Y1HU01_KLENI</name>
<evidence type="ECO:0000313" key="3">
    <source>
        <dbReference type="EMBL" id="GAQ79318.1"/>
    </source>
</evidence>
<organism evidence="3 4">
    <name type="scientific">Klebsormidium nitens</name>
    <name type="common">Green alga</name>
    <name type="synonym">Ulothrix nitens</name>
    <dbReference type="NCBI Taxonomy" id="105231"/>
    <lineage>
        <taxon>Eukaryota</taxon>
        <taxon>Viridiplantae</taxon>
        <taxon>Streptophyta</taxon>
        <taxon>Klebsormidiophyceae</taxon>
        <taxon>Klebsormidiales</taxon>
        <taxon>Klebsormidiaceae</taxon>
        <taxon>Klebsormidium</taxon>
    </lineage>
</organism>
<dbReference type="PANTHER" id="PTHR13343">
    <property type="entry name" value="CREG1 PROTEIN"/>
    <property type="match status" value="1"/>
</dbReference>
<keyword evidence="4" id="KW-1185">Reference proteome</keyword>
<gene>
    <name evidence="3" type="ORF">KFL_000280230</name>
</gene>
<dbReference type="AlphaFoldDB" id="A0A1Y1HU01"/>
<accession>A0A1Y1HU01</accession>
<dbReference type="InterPro" id="IPR011576">
    <property type="entry name" value="Pyridox_Oxase_N"/>
</dbReference>
<dbReference type="SUPFAM" id="SSF50475">
    <property type="entry name" value="FMN-binding split barrel"/>
    <property type="match status" value="1"/>
</dbReference>